<comment type="caution">
    <text evidence="2">The sequence shown here is derived from an EMBL/GenBank/DDBJ whole genome shotgun (WGS) entry which is preliminary data.</text>
</comment>
<evidence type="ECO:0000256" key="1">
    <source>
        <dbReference type="SAM" id="SignalP"/>
    </source>
</evidence>
<reference evidence="2 3" key="1">
    <citation type="submission" date="2018-10" db="EMBL/GenBank/DDBJ databases">
        <title>Genomic Encyclopedia of Archaeal and Bacterial Type Strains, Phase II (KMG-II): from individual species to whole genera.</title>
        <authorList>
            <person name="Goeker M."/>
        </authorList>
    </citation>
    <scope>NUCLEOTIDE SEQUENCE [LARGE SCALE GENOMIC DNA]</scope>
    <source>
        <strain evidence="2 3">DSM 18602</strain>
    </source>
</reference>
<proteinExistence type="predicted"/>
<feature type="chain" id="PRO_5019857743" evidence="1">
    <location>
        <begin position="24"/>
        <end position="118"/>
    </location>
</feature>
<dbReference type="AlphaFoldDB" id="A0A495J104"/>
<name>A0A495J104_9SPHI</name>
<keyword evidence="3" id="KW-1185">Reference proteome</keyword>
<sequence length="118" mass="13265">MQFMKKLALTVLIIAGVFAFGHAQTIDTTKQKKDTVAVKSKLADGSSFDRAIVIAETSERTGNPAEYLWIKNNYPNSRVKGQTLSYRNKKPYDILHIINAEGVALDIYFDISNFFGKF</sequence>
<feature type="signal peptide" evidence="1">
    <location>
        <begin position="1"/>
        <end position="23"/>
    </location>
</feature>
<keyword evidence="1" id="KW-0732">Signal</keyword>
<dbReference type="Proteomes" id="UP000268007">
    <property type="component" value="Unassembled WGS sequence"/>
</dbReference>
<evidence type="ECO:0000313" key="3">
    <source>
        <dbReference type="Proteomes" id="UP000268007"/>
    </source>
</evidence>
<accession>A0A495J104</accession>
<organism evidence="2 3">
    <name type="scientific">Mucilaginibacter gracilis</name>
    <dbReference type="NCBI Taxonomy" id="423350"/>
    <lineage>
        <taxon>Bacteria</taxon>
        <taxon>Pseudomonadati</taxon>
        <taxon>Bacteroidota</taxon>
        <taxon>Sphingobacteriia</taxon>
        <taxon>Sphingobacteriales</taxon>
        <taxon>Sphingobacteriaceae</taxon>
        <taxon>Mucilaginibacter</taxon>
    </lineage>
</organism>
<dbReference type="EMBL" id="RBKU01000001">
    <property type="protein sequence ID" value="RKR82676.1"/>
    <property type="molecule type" value="Genomic_DNA"/>
</dbReference>
<evidence type="ECO:0000313" key="2">
    <source>
        <dbReference type="EMBL" id="RKR82676.1"/>
    </source>
</evidence>
<gene>
    <name evidence="2" type="ORF">BDD43_2861</name>
</gene>
<protein>
    <submittedName>
        <fullName evidence="2">Uncharacterized protein</fullName>
    </submittedName>
</protein>